<dbReference type="SUPFAM" id="SSF55811">
    <property type="entry name" value="Nudix"/>
    <property type="match status" value="1"/>
</dbReference>
<reference evidence="4" key="1">
    <citation type="submission" date="2021-01" db="EMBL/GenBank/DDBJ databases">
        <title>Whole genome shotgun sequence of Actinoplanes tereljensis NBRC 105297.</title>
        <authorList>
            <person name="Komaki H."/>
            <person name="Tamura T."/>
        </authorList>
    </citation>
    <scope>NUCLEOTIDE SEQUENCE</scope>
    <source>
        <strain evidence="4">NBRC 105297</strain>
    </source>
</reference>
<dbReference type="Gene3D" id="3.90.79.10">
    <property type="entry name" value="Nucleoside Triphosphate Pyrophosphohydrolase"/>
    <property type="match status" value="1"/>
</dbReference>
<name>A0A919NK95_9ACTN</name>
<protein>
    <recommendedName>
        <fullName evidence="3">Nudix hydrolase domain-containing protein</fullName>
    </recommendedName>
</protein>
<evidence type="ECO:0000259" key="3">
    <source>
        <dbReference type="PROSITE" id="PS51462"/>
    </source>
</evidence>
<keyword evidence="2" id="KW-0378">Hydrolase</keyword>
<dbReference type="GO" id="GO:0019693">
    <property type="term" value="P:ribose phosphate metabolic process"/>
    <property type="evidence" value="ECO:0007669"/>
    <property type="project" value="TreeGrafter"/>
</dbReference>
<evidence type="ECO:0000256" key="1">
    <source>
        <dbReference type="ARBA" id="ARBA00001946"/>
    </source>
</evidence>
<evidence type="ECO:0000256" key="2">
    <source>
        <dbReference type="ARBA" id="ARBA00022801"/>
    </source>
</evidence>
<dbReference type="GO" id="GO:0006753">
    <property type="term" value="P:nucleoside phosphate metabolic process"/>
    <property type="evidence" value="ECO:0007669"/>
    <property type="project" value="TreeGrafter"/>
</dbReference>
<proteinExistence type="predicted"/>
<dbReference type="InterPro" id="IPR000086">
    <property type="entry name" value="NUDIX_hydrolase_dom"/>
</dbReference>
<feature type="domain" description="Nudix hydrolase" evidence="3">
    <location>
        <begin position="97"/>
        <end position="223"/>
    </location>
</feature>
<gene>
    <name evidence="4" type="ORF">Ate02nite_30410</name>
</gene>
<comment type="cofactor">
    <cofactor evidence="1">
        <name>Mg(2+)</name>
        <dbReference type="ChEBI" id="CHEBI:18420"/>
    </cofactor>
</comment>
<dbReference type="InterPro" id="IPR015797">
    <property type="entry name" value="NUDIX_hydrolase-like_dom_sf"/>
</dbReference>
<sequence>MEVPPTGMNDEMYASLRESFPELFVNPPGAGYEILLDPELRAAAEKFYAGQLAGYGFPAELAQTGVVYYDPWVMLLRDAVRGPSGEFGTYIRAVPFGNAEGVVILPVHDGRVVLVRHFRHATRDWQWELPRGFGLPGSEPADDARRELLEEIGAEATALHELGAIYPDTGLTSGVTRLFLAEIAGEPRPATAEGITEVRHVSPAELGELIRDETIKDSFTINAYARAVLRGHLEAKA</sequence>
<evidence type="ECO:0000313" key="4">
    <source>
        <dbReference type="EMBL" id="GIF20311.1"/>
    </source>
</evidence>
<organism evidence="4 5">
    <name type="scientific">Paractinoplanes tereljensis</name>
    <dbReference type="NCBI Taxonomy" id="571912"/>
    <lineage>
        <taxon>Bacteria</taxon>
        <taxon>Bacillati</taxon>
        <taxon>Actinomycetota</taxon>
        <taxon>Actinomycetes</taxon>
        <taxon>Micromonosporales</taxon>
        <taxon>Micromonosporaceae</taxon>
        <taxon>Paractinoplanes</taxon>
    </lineage>
</organism>
<dbReference type="PROSITE" id="PS51462">
    <property type="entry name" value="NUDIX"/>
    <property type="match status" value="1"/>
</dbReference>
<dbReference type="CDD" id="cd03424">
    <property type="entry name" value="NUDIX_ADPRase_Nudt5_UGPPase_Nudt14"/>
    <property type="match status" value="1"/>
</dbReference>
<keyword evidence="5" id="KW-1185">Reference proteome</keyword>
<dbReference type="Pfam" id="PF00293">
    <property type="entry name" value="NUDIX"/>
    <property type="match status" value="1"/>
</dbReference>
<comment type="caution">
    <text evidence="4">The sequence shown here is derived from an EMBL/GenBank/DDBJ whole genome shotgun (WGS) entry which is preliminary data.</text>
</comment>
<evidence type="ECO:0000313" key="5">
    <source>
        <dbReference type="Proteomes" id="UP000623608"/>
    </source>
</evidence>
<dbReference type="Proteomes" id="UP000623608">
    <property type="component" value="Unassembled WGS sequence"/>
</dbReference>
<dbReference type="GO" id="GO:0016787">
    <property type="term" value="F:hydrolase activity"/>
    <property type="evidence" value="ECO:0007669"/>
    <property type="project" value="UniProtKB-KW"/>
</dbReference>
<dbReference type="EMBL" id="BOMY01000021">
    <property type="protein sequence ID" value="GIF20311.1"/>
    <property type="molecule type" value="Genomic_DNA"/>
</dbReference>
<dbReference type="PANTHER" id="PTHR11839:SF18">
    <property type="entry name" value="NUDIX HYDROLASE DOMAIN-CONTAINING PROTEIN"/>
    <property type="match status" value="1"/>
</dbReference>
<dbReference type="AlphaFoldDB" id="A0A919NK95"/>
<accession>A0A919NK95</accession>
<dbReference type="PANTHER" id="PTHR11839">
    <property type="entry name" value="UDP/ADP-SUGAR PYROPHOSPHATASE"/>
    <property type="match status" value="1"/>
</dbReference>